<proteinExistence type="inferred from homology"/>
<evidence type="ECO:0000256" key="6">
    <source>
        <dbReference type="ARBA" id="ARBA00022490"/>
    </source>
</evidence>
<comment type="subcellular location">
    <subcellularLocation>
        <location evidence="1">Chromosome</location>
    </subcellularLocation>
    <subcellularLocation>
        <location evidence="2">Cytoplasm</location>
    </subcellularLocation>
</comment>
<dbReference type="GO" id="GO:0000796">
    <property type="term" value="C:condensin complex"/>
    <property type="evidence" value="ECO:0007669"/>
    <property type="project" value="InterPro"/>
</dbReference>
<dbReference type="STRING" id="418985.A0A1V9XHF0"/>
<dbReference type="AlphaFoldDB" id="A0A1V9XHF0"/>
<evidence type="ECO:0000256" key="5">
    <source>
        <dbReference type="ARBA" id="ARBA00022454"/>
    </source>
</evidence>
<keyword evidence="8" id="KW-0498">Mitosis</keyword>
<dbReference type="GO" id="GO:0051301">
    <property type="term" value="P:cell division"/>
    <property type="evidence" value="ECO:0007669"/>
    <property type="project" value="UniProtKB-KW"/>
</dbReference>
<dbReference type="InParanoid" id="A0A1V9XHF0"/>
<keyword evidence="6" id="KW-0963">Cytoplasm</keyword>
<evidence type="ECO:0000256" key="8">
    <source>
        <dbReference type="ARBA" id="ARBA00022776"/>
    </source>
</evidence>
<evidence type="ECO:0000313" key="11">
    <source>
        <dbReference type="EMBL" id="OQR72866.1"/>
    </source>
</evidence>
<dbReference type="GO" id="GO:0005737">
    <property type="term" value="C:cytoplasm"/>
    <property type="evidence" value="ECO:0007669"/>
    <property type="project" value="UniProtKB-SubCell"/>
</dbReference>
<evidence type="ECO:0000313" key="12">
    <source>
        <dbReference type="Proteomes" id="UP000192247"/>
    </source>
</evidence>
<evidence type="ECO:0000256" key="10">
    <source>
        <dbReference type="ARBA" id="ARBA00023306"/>
    </source>
</evidence>
<evidence type="ECO:0000256" key="1">
    <source>
        <dbReference type="ARBA" id="ARBA00004286"/>
    </source>
</evidence>
<dbReference type="EMBL" id="MNPL01010906">
    <property type="protein sequence ID" value="OQR72866.1"/>
    <property type="molecule type" value="Genomic_DNA"/>
</dbReference>
<keyword evidence="5" id="KW-0158">Chromosome</keyword>
<dbReference type="Proteomes" id="UP000192247">
    <property type="component" value="Unassembled WGS sequence"/>
</dbReference>
<dbReference type="PANTHER" id="PTHR13108:SF9">
    <property type="entry name" value="CONDENSIN COMPLEX SUBUNIT 2"/>
    <property type="match status" value="1"/>
</dbReference>
<dbReference type="Pfam" id="PF05786">
    <property type="entry name" value="Cnd2"/>
    <property type="match status" value="2"/>
</dbReference>
<protein>
    <recommendedName>
        <fullName evidence="4">Condensin complex subunit 2</fullName>
    </recommendedName>
</protein>
<evidence type="ECO:0000256" key="3">
    <source>
        <dbReference type="ARBA" id="ARBA00009471"/>
    </source>
</evidence>
<gene>
    <name evidence="11" type="ORF">BIW11_03697</name>
</gene>
<keyword evidence="7" id="KW-0132">Cell division</keyword>
<evidence type="ECO:0000256" key="9">
    <source>
        <dbReference type="ARBA" id="ARBA00023067"/>
    </source>
</evidence>
<dbReference type="FunCoup" id="A0A1V9XHF0">
    <property type="interactions" value="833"/>
</dbReference>
<evidence type="ECO:0000256" key="4">
    <source>
        <dbReference type="ARBA" id="ARBA00016065"/>
    </source>
</evidence>
<comment type="similarity">
    <text evidence="3">Belongs to the CND2 (condensin subunit 2) family.</text>
</comment>
<dbReference type="GO" id="GO:0007076">
    <property type="term" value="P:mitotic chromosome condensation"/>
    <property type="evidence" value="ECO:0007669"/>
    <property type="project" value="InterPro"/>
</dbReference>
<keyword evidence="10" id="KW-0131">Cell cycle</keyword>
<reference evidence="11 12" key="1">
    <citation type="journal article" date="2017" name="Gigascience">
        <title>Draft genome of the honey bee ectoparasitic mite, Tropilaelaps mercedesae, is shaped by the parasitic life history.</title>
        <authorList>
            <person name="Dong X."/>
            <person name="Armstrong S.D."/>
            <person name="Xia D."/>
            <person name="Makepeace B.L."/>
            <person name="Darby A.C."/>
            <person name="Kadowaki T."/>
        </authorList>
    </citation>
    <scope>NUCLEOTIDE SEQUENCE [LARGE SCALE GENOMIC DNA]</scope>
    <source>
        <strain evidence="11">Wuxi-XJTLU</strain>
    </source>
</reference>
<dbReference type="GO" id="GO:0003682">
    <property type="term" value="F:chromatin binding"/>
    <property type="evidence" value="ECO:0007669"/>
    <property type="project" value="TreeGrafter"/>
</dbReference>
<comment type="caution">
    <text evidence="11">The sequence shown here is derived from an EMBL/GenBank/DDBJ whole genome shotgun (WGS) entry which is preliminary data.</text>
</comment>
<keyword evidence="9" id="KW-0226">DNA condensation</keyword>
<evidence type="ECO:0000256" key="7">
    <source>
        <dbReference type="ARBA" id="ARBA00022618"/>
    </source>
</evidence>
<dbReference type="InterPro" id="IPR022816">
    <property type="entry name" value="Condensin_barren_su2"/>
</dbReference>
<dbReference type="OrthoDB" id="362021at2759"/>
<keyword evidence="12" id="KW-1185">Reference proteome</keyword>
<evidence type="ECO:0000256" key="2">
    <source>
        <dbReference type="ARBA" id="ARBA00004496"/>
    </source>
</evidence>
<sequence length="655" mass="73456">MTRRKRLSLAPDSLADLEEVSPEELQGTRAARALELQQETQERQNEMDKQTPNLEGDQLSAYIQGCVKLSQDNKITIRNAFDVQLIDYMISFAKEETEGNRTNFSLASMTLDASGKIYGYRVDAVHQDVFRLVSGIGVGKDSAPCIPDAPEELNQADSEEAKKVKKRRMRSNYIAEENANLGSIQIDYEISGNDVLTTVHHNDGNAMGRIMSYNLVPMEGETIDIEGSTFWWQAGGNVENVCCVEDKLPTIPKYLPLSTYLLEQNMDATVAVDTSCLAPDRSSQDQDNKFNESVVFDPDAEPLPVAEEAHDTPTDFVPDMSIIVGKDDVEKTTPLHQTSMYAFHFLEELKSQGLNFAGPSQFKLKRFNILGHEKRIPGGAHAQRGRSKKNLKYIIFSDENSFEAFENAQPILQKSKSKTSVKSANILASVTMDRWTSDSTTLIVEFTPSNFNRLTQLFELPSISVRQSKQTPAEDLGEGRLIEYRDDADDRPVSPCADDYFSELGRDGEHADRDFNLDNVEAVDNEFNAHCSQPGDEELGYDNLISAPGIVAEKLAIGYTKAAKKFNVRQMKESYWKVLTSTGESSEKTEIMDGEKCFSKLYEDVQPHLSQINRKNVSLSLAFVSILLLCNEKHLMLKPENECDFMVYQAPNPYN</sequence>
<organism evidence="11 12">
    <name type="scientific">Tropilaelaps mercedesae</name>
    <dbReference type="NCBI Taxonomy" id="418985"/>
    <lineage>
        <taxon>Eukaryota</taxon>
        <taxon>Metazoa</taxon>
        <taxon>Ecdysozoa</taxon>
        <taxon>Arthropoda</taxon>
        <taxon>Chelicerata</taxon>
        <taxon>Arachnida</taxon>
        <taxon>Acari</taxon>
        <taxon>Parasitiformes</taxon>
        <taxon>Mesostigmata</taxon>
        <taxon>Gamasina</taxon>
        <taxon>Dermanyssoidea</taxon>
        <taxon>Laelapidae</taxon>
        <taxon>Tropilaelaps</taxon>
    </lineage>
</organism>
<name>A0A1V9XHF0_9ACAR</name>
<dbReference type="PANTHER" id="PTHR13108">
    <property type="entry name" value="CONDENSIN COMPLEX SUBUNIT 2"/>
    <property type="match status" value="1"/>
</dbReference>
<accession>A0A1V9XHF0</accession>